<gene>
    <name evidence="1" type="ORF">B0I35DRAFT_426205</name>
</gene>
<dbReference type="Proteomes" id="UP000813444">
    <property type="component" value="Unassembled WGS sequence"/>
</dbReference>
<dbReference type="AlphaFoldDB" id="A0A8K0WUK4"/>
<comment type="caution">
    <text evidence="1">The sequence shown here is derived from an EMBL/GenBank/DDBJ whole genome shotgun (WGS) entry which is preliminary data.</text>
</comment>
<accession>A0A8K0WUK4</accession>
<keyword evidence="2" id="KW-1185">Reference proteome</keyword>
<evidence type="ECO:0000313" key="2">
    <source>
        <dbReference type="Proteomes" id="UP000813444"/>
    </source>
</evidence>
<sequence>MLHSASNSADETSDGFESIVVTSDFEPYESTQLGLGNSSTVGTAQSSKFSVTTIVRDVRRGVFKDGRDPAIEHAGVVVILGFEFGLRRIDEVTIKLDVDEAIAGQADGSVGGGADQDAEILIKARFPQEARGPSTEAPLTQTITASIEPSTAGFSAGGIQFERSTTRMQVGAATLTSFVHGDMAMEWKLEGDGNLRAGVPKSLTCAVLLQTDGLPFEISAAFSAPLFGRLYWAKPQLVIGQKHLWERMGRDSWEAATEWTDFDSDEFHDWIKRKTKNEWAETVLYASFES</sequence>
<proteinExistence type="predicted"/>
<dbReference type="OrthoDB" id="3596793at2759"/>
<evidence type="ECO:0000313" key="1">
    <source>
        <dbReference type="EMBL" id="KAH7322655.1"/>
    </source>
</evidence>
<reference evidence="1" key="1">
    <citation type="journal article" date="2021" name="Nat. Commun.">
        <title>Genetic determinants of endophytism in the Arabidopsis root mycobiome.</title>
        <authorList>
            <person name="Mesny F."/>
            <person name="Miyauchi S."/>
            <person name="Thiergart T."/>
            <person name="Pickel B."/>
            <person name="Atanasova L."/>
            <person name="Karlsson M."/>
            <person name="Huettel B."/>
            <person name="Barry K.W."/>
            <person name="Haridas S."/>
            <person name="Chen C."/>
            <person name="Bauer D."/>
            <person name="Andreopoulos W."/>
            <person name="Pangilinan J."/>
            <person name="LaButti K."/>
            <person name="Riley R."/>
            <person name="Lipzen A."/>
            <person name="Clum A."/>
            <person name="Drula E."/>
            <person name="Henrissat B."/>
            <person name="Kohler A."/>
            <person name="Grigoriev I.V."/>
            <person name="Martin F.M."/>
            <person name="Hacquard S."/>
        </authorList>
    </citation>
    <scope>NUCLEOTIDE SEQUENCE</scope>
    <source>
        <strain evidence="1">MPI-CAGE-CH-0235</strain>
    </source>
</reference>
<dbReference type="EMBL" id="JAGPNK010000004">
    <property type="protein sequence ID" value="KAH7322655.1"/>
    <property type="molecule type" value="Genomic_DNA"/>
</dbReference>
<protein>
    <submittedName>
        <fullName evidence="1">Uncharacterized protein</fullName>
    </submittedName>
</protein>
<name>A0A8K0WUK4_9HYPO</name>
<organism evidence="1 2">
    <name type="scientific">Stachybotrys elegans</name>
    <dbReference type="NCBI Taxonomy" id="80388"/>
    <lineage>
        <taxon>Eukaryota</taxon>
        <taxon>Fungi</taxon>
        <taxon>Dikarya</taxon>
        <taxon>Ascomycota</taxon>
        <taxon>Pezizomycotina</taxon>
        <taxon>Sordariomycetes</taxon>
        <taxon>Hypocreomycetidae</taxon>
        <taxon>Hypocreales</taxon>
        <taxon>Stachybotryaceae</taxon>
        <taxon>Stachybotrys</taxon>
    </lineage>
</organism>